<gene>
    <name evidence="2" type="ORF">CEXT_2801</name>
</gene>
<organism evidence="2 3">
    <name type="scientific">Caerostris extrusa</name>
    <name type="common">Bark spider</name>
    <name type="synonym">Caerostris bankana</name>
    <dbReference type="NCBI Taxonomy" id="172846"/>
    <lineage>
        <taxon>Eukaryota</taxon>
        <taxon>Metazoa</taxon>
        <taxon>Ecdysozoa</taxon>
        <taxon>Arthropoda</taxon>
        <taxon>Chelicerata</taxon>
        <taxon>Arachnida</taxon>
        <taxon>Araneae</taxon>
        <taxon>Araneomorphae</taxon>
        <taxon>Entelegynae</taxon>
        <taxon>Araneoidea</taxon>
        <taxon>Araneidae</taxon>
        <taxon>Caerostris</taxon>
    </lineage>
</organism>
<reference evidence="2 3" key="1">
    <citation type="submission" date="2021-06" db="EMBL/GenBank/DDBJ databases">
        <title>Caerostris extrusa draft genome.</title>
        <authorList>
            <person name="Kono N."/>
            <person name="Arakawa K."/>
        </authorList>
    </citation>
    <scope>NUCLEOTIDE SEQUENCE [LARGE SCALE GENOMIC DNA]</scope>
</reference>
<dbReference type="Proteomes" id="UP001054945">
    <property type="component" value="Unassembled WGS sequence"/>
</dbReference>
<proteinExistence type="predicted"/>
<sequence>MKRKGKKKKKEKKRKKKEKKKANASTQKEIHNNIVVWGCPKYICFLRKTVPSVEIFANTPAKCQGRDSYISMGKPIQGRRYRKFLPRASTDFDTDFWT</sequence>
<accession>A0AAV4QZ63</accession>
<evidence type="ECO:0000313" key="3">
    <source>
        <dbReference type="Proteomes" id="UP001054945"/>
    </source>
</evidence>
<comment type="caution">
    <text evidence="2">The sequence shown here is derived from an EMBL/GenBank/DDBJ whole genome shotgun (WGS) entry which is preliminary data.</text>
</comment>
<name>A0AAV4QZ63_CAEEX</name>
<protein>
    <submittedName>
        <fullName evidence="2">Uncharacterized protein</fullName>
    </submittedName>
</protein>
<dbReference type="EMBL" id="BPLR01007098">
    <property type="protein sequence ID" value="GIY14527.1"/>
    <property type="molecule type" value="Genomic_DNA"/>
</dbReference>
<dbReference type="AlphaFoldDB" id="A0AAV4QZ63"/>
<keyword evidence="3" id="KW-1185">Reference proteome</keyword>
<evidence type="ECO:0000256" key="1">
    <source>
        <dbReference type="SAM" id="MobiDB-lite"/>
    </source>
</evidence>
<evidence type="ECO:0000313" key="2">
    <source>
        <dbReference type="EMBL" id="GIY14527.1"/>
    </source>
</evidence>
<feature type="region of interest" description="Disordered" evidence="1">
    <location>
        <begin position="1"/>
        <end position="26"/>
    </location>
</feature>
<feature type="compositionally biased region" description="Basic residues" evidence="1">
    <location>
        <begin position="1"/>
        <end position="22"/>
    </location>
</feature>